<dbReference type="GO" id="GO:0006099">
    <property type="term" value="P:tricarboxylic acid cycle"/>
    <property type="evidence" value="ECO:0007669"/>
    <property type="project" value="TreeGrafter"/>
</dbReference>
<proteinExistence type="predicted"/>
<evidence type="ECO:0000313" key="2">
    <source>
        <dbReference type="EMBL" id="CAD8043646.1"/>
    </source>
</evidence>
<dbReference type="PANTHER" id="PTHR11739:SF8">
    <property type="entry name" value="CITRATE SYNTHASE, MITOCHONDRIAL"/>
    <property type="match status" value="1"/>
</dbReference>
<keyword evidence="1" id="KW-0472">Membrane</keyword>
<dbReference type="Proteomes" id="UP000688137">
    <property type="component" value="Unassembled WGS sequence"/>
</dbReference>
<reference evidence="2" key="1">
    <citation type="submission" date="2021-01" db="EMBL/GenBank/DDBJ databases">
        <authorList>
            <consortium name="Genoscope - CEA"/>
            <person name="William W."/>
        </authorList>
    </citation>
    <scope>NUCLEOTIDE SEQUENCE</scope>
</reference>
<keyword evidence="1" id="KW-0812">Transmembrane</keyword>
<gene>
    <name evidence="2" type="ORF">PPRIM_AZ9-3.1.T0050300</name>
</gene>
<accession>A0A8S1JTP4</accession>
<evidence type="ECO:0008006" key="4">
    <source>
        <dbReference type="Google" id="ProtNLM"/>
    </source>
</evidence>
<name>A0A8S1JTP4_PARPR</name>
<evidence type="ECO:0000313" key="3">
    <source>
        <dbReference type="Proteomes" id="UP000688137"/>
    </source>
</evidence>
<dbReference type="GO" id="GO:0005759">
    <property type="term" value="C:mitochondrial matrix"/>
    <property type="evidence" value="ECO:0007669"/>
    <property type="project" value="TreeGrafter"/>
</dbReference>
<evidence type="ECO:0000256" key="1">
    <source>
        <dbReference type="SAM" id="Phobius"/>
    </source>
</evidence>
<dbReference type="InterPro" id="IPR002020">
    <property type="entry name" value="Citrate_synthase"/>
</dbReference>
<dbReference type="GO" id="GO:0005975">
    <property type="term" value="P:carbohydrate metabolic process"/>
    <property type="evidence" value="ECO:0007669"/>
    <property type="project" value="TreeGrafter"/>
</dbReference>
<sequence>MQHISFNSKSIFHSSNLLKERLREIIQIKQALLREIRKAYGQKEICKVTVDQAIGCMRNVFGLLYDIQLLDSKTITFRDYNVPEIQEYLQKAKNGNEPLPVALFWLLLTGDFPSNQQFKFVQEEQKRRGELDQETIKFIINLPKQLHKMTILSQSVLYLQKDSKFNRLMKAEKRLNYNIGNIIMKLQWTWLPQSQELQHQFVEINIKLADIYSHMMGFNQFNAYELFRMYLSIHAHHEGGNVSTHATHLVGSDLADPYLSYSTGMNGLAGPLHGLEIKKKNQVIKFLMKKQKNNIQILLEKVKLYQDMDMLCSDLLILDIFIKRILQKDQLKMIPLLILLNNVIMLFLLFLKQQEKFLIHNVDAHSGVLLNHYGLKEQEYYTIVFVVSRALGCKANLVQARAIGLPIERPGSITLRWIEEKFEENQSVK</sequence>
<dbReference type="Pfam" id="PF00285">
    <property type="entry name" value="Citrate_synt"/>
    <property type="match status" value="2"/>
</dbReference>
<keyword evidence="1" id="KW-1133">Transmembrane helix</keyword>
<organism evidence="2 3">
    <name type="scientific">Paramecium primaurelia</name>
    <dbReference type="NCBI Taxonomy" id="5886"/>
    <lineage>
        <taxon>Eukaryota</taxon>
        <taxon>Sar</taxon>
        <taxon>Alveolata</taxon>
        <taxon>Ciliophora</taxon>
        <taxon>Intramacronucleata</taxon>
        <taxon>Oligohymenophorea</taxon>
        <taxon>Peniculida</taxon>
        <taxon>Parameciidae</taxon>
        <taxon>Paramecium</taxon>
    </lineage>
</organism>
<dbReference type="EMBL" id="CAJJDM010000002">
    <property type="protein sequence ID" value="CAD8043646.1"/>
    <property type="molecule type" value="Genomic_DNA"/>
</dbReference>
<feature type="transmembrane region" description="Helical" evidence="1">
    <location>
        <begin position="333"/>
        <end position="351"/>
    </location>
</feature>
<dbReference type="AlphaFoldDB" id="A0A8S1JTP4"/>
<comment type="caution">
    <text evidence="2">The sequence shown here is derived from an EMBL/GenBank/DDBJ whole genome shotgun (WGS) entry which is preliminary data.</text>
</comment>
<dbReference type="PANTHER" id="PTHR11739">
    <property type="entry name" value="CITRATE SYNTHASE"/>
    <property type="match status" value="1"/>
</dbReference>
<keyword evidence="3" id="KW-1185">Reference proteome</keyword>
<dbReference type="GO" id="GO:0046912">
    <property type="term" value="F:acyltransferase activity, acyl groups converted into alkyl on transfer"/>
    <property type="evidence" value="ECO:0007669"/>
    <property type="project" value="InterPro"/>
</dbReference>
<protein>
    <recommendedName>
        <fullName evidence="4">Citrate synthase</fullName>
    </recommendedName>
</protein>